<keyword evidence="6" id="KW-0967">Endosome</keyword>
<dbReference type="InterPro" id="IPR011011">
    <property type="entry name" value="Znf_FYVE_PHD"/>
</dbReference>
<protein>
    <recommendedName>
        <fullName evidence="11">FYVE-type domain-containing protein</fullName>
    </recommendedName>
</protein>
<evidence type="ECO:0000256" key="5">
    <source>
        <dbReference type="ARBA" id="ARBA00022723"/>
    </source>
</evidence>
<dbReference type="Gene3D" id="3.30.40.10">
    <property type="entry name" value="Zinc/RING finger domain, C3HC4 (zinc finger)"/>
    <property type="match status" value="1"/>
</dbReference>
<dbReference type="GO" id="GO:0046854">
    <property type="term" value="P:phosphatidylinositol phosphate biosynthetic process"/>
    <property type="evidence" value="ECO:0007669"/>
    <property type="project" value="TreeGrafter"/>
</dbReference>
<keyword evidence="5" id="KW-0479">Metal-binding</keyword>
<evidence type="ECO:0000256" key="8">
    <source>
        <dbReference type="ARBA" id="ARBA00022786"/>
    </source>
</evidence>
<feature type="non-terminal residue" evidence="12">
    <location>
        <position position="1"/>
    </location>
</feature>
<organism evidence="12">
    <name type="scientific">Phaeodactylum tricornutum</name>
    <name type="common">Diatom</name>
    <dbReference type="NCBI Taxonomy" id="2850"/>
    <lineage>
        <taxon>Eukaryota</taxon>
        <taxon>Sar</taxon>
        <taxon>Stramenopiles</taxon>
        <taxon>Ochrophyta</taxon>
        <taxon>Bacillariophyta</taxon>
        <taxon>Bacillariophyceae</taxon>
        <taxon>Bacillariophycidae</taxon>
        <taxon>Naviculales</taxon>
        <taxon>Phaeodactylaceae</taxon>
        <taxon>Phaeodactylum</taxon>
    </lineage>
</organism>
<keyword evidence="7 10" id="KW-0863">Zinc-finger</keyword>
<reference evidence="12" key="1">
    <citation type="submission" date="2022-02" db="EMBL/GenBank/DDBJ databases">
        <authorList>
            <person name="Giguere J D."/>
        </authorList>
    </citation>
    <scope>NUCLEOTIDE SEQUENCE</scope>
    <source>
        <strain evidence="12">CCAP 1055/1</strain>
    </source>
</reference>
<evidence type="ECO:0000259" key="11">
    <source>
        <dbReference type="PROSITE" id="PS50178"/>
    </source>
</evidence>
<evidence type="ECO:0000256" key="9">
    <source>
        <dbReference type="ARBA" id="ARBA00022833"/>
    </source>
</evidence>
<dbReference type="GO" id="GO:0008270">
    <property type="term" value="F:zinc ion binding"/>
    <property type="evidence" value="ECO:0007669"/>
    <property type="project" value="UniProtKB-KW"/>
</dbReference>
<dbReference type="SMART" id="SM00064">
    <property type="entry name" value="FYVE"/>
    <property type="match status" value="1"/>
</dbReference>
<evidence type="ECO:0000256" key="2">
    <source>
        <dbReference type="ARBA" id="ARBA00004496"/>
    </source>
</evidence>
<dbReference type="InterPro" id="IPR013083">
    <property type="entry name" value="Znf_RING/FYVE/PHD"/>
</dbReference>
<feature type="non-terminal residue" evidence="12">
    <location>
        <position position="69"/>
    </location>
</feature>
<evidence type="ECO:0000256" key="4">
    <source>
        <dbReference type="ARBA" id="ARBA00022679"/>
    </source>
</evidence>
<dbReference type="EMBL" id="OU594950">
    <property type="protein sequence ID" value="CAG9294044.1"/>
    <property type="molecule type" value="Genomic_DNA"/>
</dbReference>
<dbReference type="Pfam" id="PF01363">
    <property type="entry name" value="FYVE"/>
    <property type="match status" value="1"/>
</dbReference>
<keyword evidence="4" id="KW-0808">Transferase</keyword>
<keyword evidence="8" id="KW-0833">Ubl conjugation pathway</keyword>
<dbReference type="FunFam" id="3.30.40.10:FF:000510">
    <property type="entry name" value="Phosphatidylinositol 3,5-kinase"/>
    <property type="match status" value="1"/>
</dbReference>
<evidence type="ECO:0000256" key="10">
    <source>
        <dbReference type="PROSITE-ProRule" id="PRU00091"/>
    </source>
</evidence>
<evidence type="ECO:0000256" key="1">
    <source>
        <dbReference type="ARBA" id="ARBA00004177"/>
    </source>
</evidence>
<sequence>FDSSRQHWMPDQLCKQCYSCDMQFTVFRRRHHCRLCGQVFCNSCSAFFVESQKSKSTIRVCQMCFDQVN</sequence>
<dbReference type="PANTHER" id="PTHR45748">
    <property type="entry name" value="1-PHOSPHATIDYLINOSITOL 3-PHOSPHATE 5-KINASE-RELATED"/>
    <property type="match status" value="1"/>
</dbReference>
<dbReference type="SUPFAM" id="SSF57903">
    <property type="entry name" value="FYVE/PHD zinc finger"/>
    <property type="match status" value="1"/>
</dbReference>
<comment type="subcellular location">
    <subcellularLocation>
        <location evidence="2">Cytoplasm</location>
    </subcellularLocation>
    <subcellularLocation>
        <location evidence="1">Endosome</location>
    </subcellularLocation>
</comment>
<dbReference type="Proteomes" id="UP000836788">
    <property type="component" value="Chromosome 9"/>
</dbReference>
<dbReference type="InterPro" id="IPR000306">
    <property type="entry name" value="Znf_FYVE"/>
</dbReference>
<accession>A0A8J9TGC1</accession>
<evidence type="ECO:0000313" key="12">
    <source>
        <dbReference type="EMBL" id="CAG9294044.1"/>
    </source>
</evidence>
<dbReference type="InterPro" id="IPR017455">
    <property type="entry name" value="Znf_FYVE-rel"/>
</dbReference>
<feature type="domain" description="FYVE-type" evidence="11">
    <location>
        <begin position="11"/>
        <end position="69"/>
    </location>
</feature>
<evidence type="ECO:0000256" key="3">
    <source>
        <dbReference type="ARBA" id="ARBA00022490"/>
    </source>
</evidence>
<dbReference type="PANTHER" id="PTHR45748:SF7">
    <property type="entry name" value="1-PHOSPHATIDYLINOSITOL 3-PHOSPHATE 5-KINASE-RELATED"/>
    <property type="match status" value="1"/>
</dbReference>
<evidence type="ECO:0000256" key="6">
    <source>
        <dbReference type="ARBA" id="ARBA00022753"/>
    </source>
</evidence>
<keyword evidence="9" id="KW-0862">Zinc</keyword>
<dbReference type="AlphaFoldDB" id="A0A8J9TGC1"/>
<name>A0A8J9TGC1_PHATR</name>
<evidence type="ECO:0000256" key="7">
    <source>
        <dbReference type="ARBA" id="ARBA00022771"/>
    </source>
</evidence>
<gene>
    <name evidence="12" type="ORF">PTTT1_LOCUS53434</name>
</gene>
<dbReference type="GO" id="GO:0010008">
    <property type="term" value="C:endosome membrane"/>
    <property type="evidence" value="ECO:0007669"/>
    <property type="project" value="TreeGrafter"/>
</dbReference>
<dbReference type="PROSITE" id="PS50178">
    <property type="entry name" value="ZF_FYVE"/>
    <property type="match status" value="1"/>
</dbReference>
<dbReference type="GO" id="GO:0000285">
    <property type="term" value="F:1-phosphatidylinositol-3-phosphate 5-kinase activity"/>
    <property type="evidence" value="ECO:0007669"/>
    <property type="project" value="TreeGrafter"/>
</dbReference>
<proteinExistence type="predicted"/>
<keyword evidence="3" id="KW-0963">Cytoplasm</keyword>